<dbReference type="AlphaFoldDB" id="A0AAE3Y6E6"/>
<reference evidence="3" key="2">
    <citation type="submission" date="2018-06" db="EMBL/GenBank/DDBJ databases">
        <authorList>
            <person name="Newman J.D."/>
            <person name="Hugo C.J."/>
            <person name="Kriek I.-M."/>
            <person name="Nel L."/>
        </authorList>
    </citation>
    <scope>NUCLEOTIDE SEQUENCE</scope>
    <source>
        <strain evidence="3">KCTC 22548</strain>
    </source>
</reference>
<keyword evidence="1" id="KW-0472">Membrane</keyword>
<reference evidence="3 4" key="1">
    <citation type="journal article" date="2010" name="Syst. Appl. Microbiol.">
        <title>Four new species of Chryseobacterium from the rhizosphere of coastal sand dune plants, Chryseobacterium elymi sp. nov., Chryseobacterium hagamense sp. nov., Chryseobacterium lathyri sp. nov. and Chryseobacterium rhizosphaerae sp. nov.</title>
        <authorList>
            <person name="Cho S.H."/>
            <person name="Lee K.S."/>
            <person name="Shin D.S."/>
            <person name="Han J.H."/>
            <person name="Park K.S."/>
            <person name="Lee C.H."/>
            <person name="Park K.H."/>
            <person name="Kim S.B."/>
        </authorList>
    </citation>
    <scope>NUCLEOTIDE SEQUENCE [LARGE SCALE GENOMIC DNA]</scope>
    <source>
        <strain evidence="3 4">KCTC 22548</strain>
    </source>
</reference>
<reference evidence="2" key="3">
    <citation type="submission" date="2023-07" db="EMBL/GenBank/DDBJ databases">
        <title>Sorghum-associated microbial communities from plants grown in Nebraska, USA.</title>
        <authorList>
            <person name="Schachtman D."/>
        </authorList>
    </citation>
    <scope>NUCLEOTIDE SEQUENCE</scope>
    <source>
        <strain evidence="2">DS2360</strain>
    </source>
</reference>
<dbReference type="RefSeq" id="WP_047495809.1">
    <property type="nucleotide sequence ID" value="NZ_BJYH01000016.1"/>
</dbReference>
<evidence type="ECO:0000313" key="2">
    <source>
        <dbReference type="EMBL" id="MDR6524804.1"/>
    </source>
</evidence>
<organism evidence="2 5">
    <name type="scientific">Chryseobacterium rhizosphaerae</name>
    <dbReference type="NCBI Taxonomy" id="395937"/>
    <lineage>
        <taxon>Bacteria</taxon>
        <taxon>Pseudomonadati</taxon>
        <taxon>Bacteroidota</taxon>
        <taxon>Flavobacteriia</taxon>
        <taxon>Flavobacteriales</taxon>
        <taxon>Weeksellaceae</taxon>
        <taxon>Chryseobacterium group</taxon>
        <taxon>Chryseobacterium</taxon>
    </lineage>
</organism>
<sequence length="95" mass="10467">MKTVLKVTSCISIALALSLVYYLIQELMGGMSMLEIDFIPALITLIIISNAVLGFYVLAGKLQPMKPLLVLQILIIIPTCLLIYEFFLKSPMGCS</sequence>
<protein>
    <submittedName>
        <fullName evidence="2">Uncharacterized protein</fullName>
    </submittedName>
</protein>
<keyword evidence="1" id="KW-1133">Transmembrane helix</keyword>
<comment type="caution">
    <text evidence="2">The sequence shown here is derived from an EMBL/GenBank/DDBJ whole genome shotgun (WGS) entry which is preliminary data.</text>
</comment>
<feature type="transmembrane region" description="Helical" evidence="1">
    <location>
        <begin position="6"/>
        <end position="24"/>
    </location>
</feature>
<evidence type="ECO:0000313" key="4">
    <source>
        <dbReference type="Proteomes" id="UP000256491"/>
    </source>
</evidence>
<feature type="transmembrane region" description="Helical" evidence="1">
    <location>
        <begin position="36"/>
        <end position="57"/>
    </location>
</feature>
<keyword evidence="1" id="KW-0812">Transmembrane</keyword>
<name>A0AAE3Y6E6_9FLAO</name>
<feature type="transmembrane region" description="Helical" evidence="1">
    <location>
        <begin position="69"/>
        <end position="88"/>
    </location>
</feature>
<proteinExistence type="predicted"/>
<keyword evidence="4" id="KW-1185">Reference proteome</keyword>
<dbReference type="Proteomes" id="UP001184861">
    <property type="component" value="Unassembled WGS sequence"/>
</dbReference>
<dbReference type="EMBL" id="JAVDQY010000001">
    <property type="protein sequence ID" value="MDR6524804.1"/>
    <property type="molecule type" value="Genomic_DNA"/>
</dbReference>
<evidence type="ECO:0000256" key="1">
    <source>
        <dbReference type="SAM" id="Phobius"/>
    </source>
</evidence>
<dbReference type="EMBL" id="QNUF01000013">
    <property type="protein sequence ID" value="REC74890.1"/>
    <property type="molecule type" value="Genomic_DNA"/>
</dbReference>
<evidence type="ECO:0000313" key="3">
    <source>
        <dbReference type="EMBL" id="REC74890.1"/>
    </source>
</evidence>
<gene>
    <name evidence="3" type="ORF">DRF57_12720</name>
    <name evidence="2" type="ORF">J2787_000174</name>
</gene>
<evidence type="ECO:0000313" key="5">
    <source>
        <dbReference type="Proteomes" id="UP001184861"/>
    </source>
</evidence>
<accession>A0AAE3Y6E6</accession>
<dbReference type="Proteomes" id="UP000256491">
    <property type="component" value="Unassembled WGS sequence"/>
</dbReference>